<dbReference type="EMBL" id="HE804045">
    <property type="protein sequence ID" value="CCH31186.1"/>
    <property type="molecule type" value="Genomic_DNA"/>
</dbReference>
<dbReference type="KEGG" id="sesp:BN6_38970"/>
<dbReference type="OrthoDB" id="9790035at2"/>
<reference evidence="1 2" key="1">
    <citation type="journal article" date="2012" name="BMC Genomics">
        <title>Complete genome sequence of Saccharothrix espanaensis DSM 44229T and comparison to the other completely sequenced Pseudonocardiaceae.</title>
        <authorList>
            <person name="Strobel T."/>
            <person name="Al-Dilaimi A."/>
            <person name="Blom J."/>
            <person name="Gessner A."/>
            <person name="Kalinowski J."/>
            <person name="Luzhetska M."/>
            <person name="Puhler A."/>
            <person name="Szczepanowski R."/>
            <person name="Bechthold A."/>
            <person name="Ruckert C."/>
        </authorList>
    </citation>
    <scope>NUCLEOTIDE SEQUENCE [LARGE SCALE GENOMIC DNA]</scope>
    <source>
        <strain evidence="2">ATCC 51144 / DSM 44229 / JCM 9112 / NBRC 15066 / NRRL 15764</strain>
    </source>
</reference>
<dbReference type="AlphaFoldDB" id="K0JYI1"/>
<dbReference type="EC" id="1.14.13.-" evidence="1"/>
<keyword evidence="1" id="KW-0560">Oxidoreductase</keyword>
<keyword evidence="2" id="KW-1185">Reference proteome</keyword>
<dbReference type="HOGENOM" id="CLU_028028_2_0_11"/>
<accession>K0JYI1</accession>
<proteinExistence type="predicted"/>
<dbReference type="Proteomes" id="UP000006281">
    <property type="component" value="Chromosome"/>
</dbReference>
<evidence type="ECO:0000313" key="2">
    <source>
        <dbReference type="Proteomes" id="UP000006281"/>
    </source>
</evidence>
<dbReference type="PATRIC" id="fig|1179773.3.peg.3898"/>
<dbReference type="PANTHER" id="PTHR43422">
    <property type="entry name" value="THIAMINE THIAZOLE SYNTHASE"/>
    <property type="match status" value="1"/>
</dbReference>
<dbReference type="SUPFAM" id="SSF51905">
    <property type="entry name" value="FAD/NAD(P)-binding domain"/>
    <property type="match status" value="1"/>
</dbReference>
<dbReference type="InterPro" id="IPR036188">
    <property type="entry name" value="FAD/NAD-bd_sf"/>
</dbReference>
<evidence type="ECO:0000313" key="1">
    <source>
        <dbReference type="EMBL" id="CCH31186.1"/>
    </source>
</evidence>
<dbReference type="BioCyc" id="SESP1179773:BN6_RS18855-MONOMER"/>
<dbReference type="PANTHER" id="PTHR43422:SF3">
    <property type="entry name" value="THIAMINE THIAZOLE SYNTHASE"/>
    <property type="match status" value="1"/>
</dbReference>
<dbReference type="eggNOG" id="COG0654">
    <property type="taxonomic scope" value="Bacteria"/>
</dbReference>
<sequence>MVSANGRRAVVLGGSMAGLLAARVLADRYDEVLVVDRDRLTGVTTARQGVPQGRHVHGLLARGQQVLDELFPGFTTEAVAAGVPTGDLGELRWFFNGRRLAPKSTGLTCVSAARPVLESLVRNRLLAIPNVVLAERHDILGLVTTPDRGTVVGVRVAPRPPEPQAERVVDADLVVDATGRATRTPLWLEEIGYARPPEDRIRIDLTYTTRRYRLPDESVLDGDLSINPVSTPSHPRGAFFSRVENGDSMLSLTGVLGDSAPTDDEGYLAFVRSLPVPDVYDVIKDARPLDDPVSFRYPASVRRRFEALDRMPRHFVVLGDAACSFNPVYGQGMTVAALESLTLRDHLAGGGAPDPLAFQRDVSAVIDVPWDISAGGDLGFPGVTGKRTLATRIGNAYSSRMQAAAVHDGEVTRTFMRVAGLVEPPGALMRPRMLLRVLGRSGRTAPPREPADHQVA</sequence>
<dbReference type="STRING" id="1179773.BN6_38970"/>
<protein>
    <submittedName>
        <fullName evidence="1">Monooxygenase, FAD-binding protein</fullName>
        <ecNumber evidence="1">1.14.13.-</ecNumber>
    </submittedName>
</protein>
<dbReference type="Gene3D" id="3.50.50.60">
    <property type="entry name" value="FAD/NAD(P)-binding domain"/>
    <property type="match status" value="1"/>
</dbReference>
<gene>
    <name evidence="1" type="ordered locus">BN6_38970</name>
</gene>
<name>K0JYI1_SACES</name>
<organism evidence="1 2">
    <name type="scientific">Saccharothrix espanaensis (strain ATCC 51144 / DSM 44229 / JCM 9112 / NBRC 15066 / NRRL 15764)</name>
    <dbReference type="NCBI Taxonomy" id="1179773"/>
    <lineage>
        <taxon>Bacteria</taxon>
        <taxon>Bacillati</taxon>
        <taxon>Actinomycetota</taxon>
        <taxon>Actinomycetes</taxon>
        <taxon>Pseudonocardiales</taxon>
        <taxon>Pseudonocardiaceae</taxon>
        <taxon>Saccharothrix</taxon>
    </lineage>
</organism>
<keyword evidence="1" id="KW-0503">Monooxygenase</keyword>
<dbReference type="GO" id="GO:0004497">
    <property type="term" value="F:monooxygenase activity"/>
    <property type="evidence" value="ECO:0007669"/>
    <property type="project" value="UniProtKB-KW"/>
</dbReference>
<dbReference type="RefSeq" id="WP_015101298.1">
    <property type="nucleotide sequence ID" value="NC_019673.1"/>
</dbReference>